<feature type="transmembrane region" description="Helical" evidence="6">
    <location>
        <begin position="306"/>
        <end position="329"/>
    </location>
</feature>
<feature type="transmembrane region" description="Helical" evidence="6">
    <location>
        <begin position="623"/>
        <end position="641"/>
    </location>
</feature>
<comment type="caution">
    <text evidence="8">The sequence shown here is derived from an EMBL/GenBank/DDBJ whole genome shotgun (WGS) entry which is preliminary data.</text>
</comment>
<dbReference type="eggNOG" id="COG1033">
    <property type="taxonomic scope" value="Bacteria"/>
</dbReference>
<accession>A8SM55</accession>
<dbReference type="SUPFAM" id="SSF82866">
    <property type="entry name" value="Multidrug efflux transporter AcrB transmembrane domain"/>
    <property type="match status" value="2"/>
</dbReference>
<reference evidence="8 9" key="2">
    <citation type="submission" date="2007-09" db="EMBL/GenBank/DDBJ databases">
        <authorList>
            <person name="Fulton L."/>
            <person name="Clifton S."/>
            <person name="Fulton B."/>
            <person name="Xu J."/>
            <person name="Minx P."/>
            <person name="Pepin K.H."/>
            <person name="Johnson M."/>
            <person name="Thiruvilangam P."/>
            <person name="Bhonagiri V."/>
            <person name="Nash W.E."/>
            <person name="Mardis E.R."/>
            <person name="Wilson R.K."/>
        </authorList>
    </citation>
    <scope>NUCLEOTIDE SEQUENCE [LARGE SCALE GENOMIC DNA]</scope>
    <source>
        <strain evidence="8 9">ATCC 33270</strain>
    </source>
</reference>
<comment type="subcellular location">
    <subcellularLocation>
        <location evidence="1">Cell membrane</location>
        <topology evidence="1">Multi-pass membrane protein</topology>
    </subcellularLocation>
</comment>
<feature type="transmembrane region" description="Helical" evidence="6">
    <location>
        <begin position="358"/>
        <end position="375"/>
    </location>
</feature>
<evidence type="ECO:0000256" key="2">
    <source>
        <dbReference type="ARBA" id="ARBA00022475"/>
    </source>
</evidence>
<dbReference type="InterPro" id="IPR004869">
    <property type="entry name" value="MMPL_dom"/>
</dbReference>
<reference evidence="8 9" key="1">
    <citation type="submission" date="2007-09" db="EMBL/GenBank/DDBJ databases">
        <title>Draft genome sequence of Peptostreptococcus micros (ATCC 33270).</title>
        <authorList>
            <person name="Sudarsanam P."/>
            <person name="Ley R."/>
            <person name="Guruge J."/>
            <person name="Turnbaugh P.J."/>
            <person name="Mahowald M."/>
            <person name="Liep D."/>
            <person name="Gordon J."/>
        </authorList>
    </citation>
    <scope>NUCLEOTIDE SEQUENCE [LARGE SCALE GENOMIC DNA]</scope>
    <source>
        <strain evidence="8 9">ATCC 33270</strain>
    </source>
</reference>
<feature type="transmembrane region" description="Helical" evidence="6">
    <location>
        <begin position="177"/>
        <end position="194"/>
    </location>
</feature>
<evidence type="ECO:0000256" key="3">
    <source>
        <dbReference type="ARBA" id="ARBA00022692"/>
    </source>
</evidence>
<feature type="transmembrane region" description="Helical" evidence="6">
    <location>
        <begin position="653"/>
        <end position="680"/>
    </location>
</feature>
<dbReference type="GO" id="GO:0005886">
    <property type="term" value="C:plasma membrane"/>
    <property type="evidence" value="ECO:0007669"/>
    <property type="project" value="UniProtKB-SubCell"/>
</dbReference>
<dbReference type="PROSITE" id="PS50156">
    <property type="entry name" value="SSD"/>
    <property type="match status" value="2"/>
</dbReference>
<feature type="transmembrane region" description="Helical" evidence="6">
    <location>
        <begin position="524"/>
        <end position="541"/>
    </location>
</feature>
<dbReference type="Pfam" id="PF03176">
    <property type="entry name" value="MMPL"/>
    <property type="match status" value="2"/>
</dbReference>
<feature type="transmembrane region" description="Helical" evidence="6">
    <location>
        <begin position="574"/>
        <end position="594"/>
    </location>
</feature>
<name>A8SM55_9FIRM</name>
<evidence type="ECO:0000256" key="5">
    <source>
        <dbReference type="ARBA" id="ARBA00023136"/>
    </source>
</evidence>
<feature type="transmembrane region" description="Helical" evidence="6">
    <location>
        <begin position="228"/>
        <end position="250"/>
    </location>
</feature>
<sequence>MEINMRKFTKFISHHPRLVLLIMTMLLIPSIISYKNTGVNYNILSYLPADLKSTQGQNILDKDFKNAATVMVILDGSDRDAEELKKEIMKIDGVEDVISRTSIIGDSIPSDFLPDKIKNIFYSKGSTLMMVKFNEPASSFKTMNAIESIRNIQSNKKYLSGVSSLVKDTKDLIDKETVIYVGLAIVLGLIILSITNESTVIPFVFMLTIGYAVIYNFGTNIFLGEISYLTKAIAAVLQLAVTMDYSIFLYHRYVEEKKKRNSRNEAMDRAIQNTFTSLFSSSLTTIAGFLVLILMRLTLGKDIGLVMAKGVLIGLLCTVIVLPPMLLIAEKAVNRYNHKVLLPSFNRLADFDINKRKILALVFILLFIPAIIGSNNTKLYYNLDRSLPQDLDSIISLNKMKKDYNMASTHFIIVKEDLSNSNLTSMIDELEKVDGINTVLSTHSITGVTLPAEFLPSKLRDNFVKDGYQMIMINSEYQTASPEVNRQIEKIRNIISKYDDEGYLTGEAVLTDDLTEVSEKDFKMVNIASIITVFIIIAVAFKSIGIPIILISAIELAIQINMAIPYYLGQTIPFITSIIIGVIQLGSTIDYSILMTDRFLHEYRKTKDLNNSLRVSVKETSKSIVTSALSFMAATIGVGLYSKMEIVSTICMFLARGAIISMLVIIILLPAILSVTFPFIKKTTKNLV</sequence>
<keyword evidence="2" id="KW-1003">Cell membrane</keyword>
<feature type="domain" description="SSD" evidence="7">
    <location>
        <begin position="529"/>
        <end position="675"/>
    </location>
</feature>
<evidence type="ECO:0000256" key="4">
    <source>
        <dbReference type="ARBA" id="ARBA00022989"/>
    </source>
</evidence>
<evidence type="ECO:0000259" key="7">
    <source>
        <dbReference type="PROSITE" id="PS50156"/>
    </source>
</evidence>
<evidence type="ECO:0000256" key="6">
    <source>
        <dbReference type="SAM" id="Phobius"/>
    </source>
</evidence>
<keyword evidence="3 6" id="KW-0812">Transmembrane</keyword>
<evidence type="ECO:0000256" key="1">
    <source>
        <dbReference type="ARBA" id="ARBA00004651"/>
    </source>
</evidence>
<feature type="domain" description="SSD" evidence="7">
    <location>
        <begin position="181"/>
        <end position="328"/>
    </location>
</feature>
<evidence type="ECO:0000313" key="8">
    <source>
        <dbReference type="EMBL" id="EDP23404.1"/>
    </source>
</evidence>
<dbReference type="PANTHER" id="PTHR33406:SF13">
    <property type="entry name" value="MEMBRANE PROTEIN YDFJ"/>
    <property type="match status" value="1"/>
</dbReference>
<dbReference type="AlphaFoldDB" id="A8SM55"/>
<dbReference type="InterPro" id="IPR050545">
    <property type="entry name" value="Mycobact_MmpL"/>
</dbReference>
<feature type="transmembrane region" description="Helical" evidence="6">
    <location>
        <begin position="201"/>
        <end position="222"/>
    </location>
</feature>
<evidence type="ECO:0000313" key="9">
    <source>
        <dbReference type="Proteomes" id="UP000003162"/>
    </source>
</evidence>
<feature type="transmembrane region" description="Helical" evidence="6">
    <location>
        <begin position="271"/>
        <end position="294"/>
    </location>
</feature>
<dbReference type="HOGENOM" id="CLU_007352_0_0_9"/>
<dbReference type="InterPro" id="IPR000731">
    <property type="entry name" value="SSD"/>
</dbReference>
<keyword evidence="5 6" id="KW-0472">Membrane</keyword>
<proteinExistence type="predicted"/>
<dbReference type="PANTHER" id="PTHR33406">
    <property type="entry name" value="MEMBRANE PROTEIN MJ1562-RELATED"/>
    <property type="match status" value="1"/>
</dbReference>
<dbReference type="Proteomes" id="UP000003162">
    <property type="component" value="Unassembled WGS sequence"/>
</dbReference>
<gene>
    <name evidence="8" type="ORF">PEPMIC_01208</name>
</gene>
<dbReference type="EMBL" id="ABEE02000017">
    <property type="protein sequence ID" value="EDP23404.1"/>
    <property type="molecule type" value="Genomic_DNA"/>
</dbReference>
<keyword evidence="4 6" id="KW-1133">Transmembrane helix</keyword>
<dbReference type="Gene3D" id="1.20.1640.10">
    <property type="entry name" value="Multidrug efflux transporter AcrB transmembrane domain"/>
    <property type="match status" value="2"/>
</dbReference>
<organism evidence="8 9">
    <name type="scientific">Parvimonas micra ATCC 33270</name>
    <dbReference type="NCBI Taxonomy" id="411465"/>
    <lineage>
        <taxon>Bacteria</taxon>
        <taxon>Bacillati</taxon>
        <taxon>Bacillota</taxon>
        <taxon>Tissierellia</taxon>
        <taxon>Tissierellales</taxon>
        <taxon>Peptoniphilaceae</taxon>
        <taxon>Parvimonas</taxon>
    </lineage>
</organism>
<protein>
    <recommendedName>
        <fullName evidence="7">SSD domain-containing protein</fullName>
    </recommendedName>
</protein>